<dbReference type="OrthoDB" id="9790784at2"/>
<evidence type="ECO:0000313" key="8">
    <source>
        <dbReference type="EMBL" id="PSF06118.1"/>
    </source>
</evidence>
<dbReference type="Gene3D" id="3.40.50.200">
    <property type="entry name" value="Peptidase S8/S53 domain"/>
    <property type="match status" value="1"/>
</dbReference>
<dbReference type="PANTHER" id="PTHR43806">
    <property type="entry name" value="PEPTIDASE S8"/>
    <property type="match status" value="1"/>
</dbReference>
<gene>
    <name evidence="8" type="ORF">C7H09_11965</name>
</gene>
<dbReference type="InterPro" id="IPR023828">
    <property type="entry name" value="Peptidase_S8_Ser-AS"/>
</dbReference>
<dbReference type="PIRSF" id="PIRSF037893">
    <property type="entry name" value="Subtilisin_rel_Maqu_2796"/>
    <property type="match status" value="1"/>
</dbReference>
<dbReference type="Proteomes" id="UP000239866">
    <property type="component" value="Unassembled WGS sequence"/>
</dbReference>
<dbReference type="SUPFAM" id="SSF52743">
    <property type="entry name" value="Subtilisin-like"/>
    <property type="match status" value="1"/>
</dbReference>
<dbReference type="InterPro" id="IPR022398">
    <property type="entry name" value="Peptidase_S8_His-AS"/>
</dbReference>
<dbReference type="InterPro" id="IPR050131">
    <property type="entry name" value="Peptidase_S8_subtilisin-like"/>
</dbReference>
<dbReference type="EMBL" id="PXNP01000085">
    <property type="protein sequence ID" value="PSF06118.1"/>
    <property type="molecule type" value="Genomic_DNA"/>
</dbReference>
<comment type="similarity">
    <text evidence="1 5 6">Belongs to the peptidase S8 family.</text>
</comment>
<dbReference type="InterPro" id="IPR017309">
    <property type="entry name" value="Pept_S8A_subtilisin_proteobac"/>
</dbReference>
<evidence type="ECO:0000313" key="9">
    <source>
        <dbReference type="Proteomes" id="UP000239866"/>
    </source>
</evidence>
<dbReference type="PRINTS" id="PR00723">
    <property type="entry name" value="SUBTILISIN"/>
</dbReference>
<dbReference type="PROSITE" id="PS00138">
    <property type="entry name" value="SUBTILASE_SER"/>
    <property type="match status" value="1"/>
</dbReference>
<feature type="active site" description="Charge relay system" evidence="5">
    <location>
        <position position="369"/>
    </location>
</feature>
<feature type="domain" description="Peptidase S8/S53" evidence="7">
    <location>
        <begin position="314"/>
        <end position="588"/>
    </location>
</feature>
<dbReference type="PROSITE" id="PS51892">
    <property type="entry name" value="SUBTILASE"/>
    <property type="match status" value="1"/>
</dbReference>
<comment type="caution">
    <text evidence="8">The sequence shown here is derived from an EMBL/GenBank/DDBJ whole genome shotgun (WGS) entry which is preliminary data.</text>
</comment>
<dbReference type="GO" id="GO:0004252">
    <property type="term" value="F:serine-type endopeptidase activity"/>
    <property type="evidence" value="ECO:0007669"/>
    <property type="project" value="UniProtKB-UniRule"/>
</dbReference>
<dbReference type="Pfam" id="PF00082">
    <property type="entry name" value="Peptidase_S8"/>
    <property type="match status" value="1"/>
</dbReference>
<feature type="active site" description="Charge relay system" evidence="5">
    <location>
        <position position="329"/>
    </location>
</feature>
<keyword evidence="9" id="KW-1185">Reference proteome</keyword>
<evidence type="ECO:0000256" key="1">
    <source>
        <dbReference type="ARBA" id="ARBA00011073"/>
    </source>
</evidence>
<dbReference type="AlphaFoldDB" id="A0A2T1K7V5"/>
<evidence type="ECO:0000256" key="2">
    <source>
        <dbReference type="ARBA" id="ARBA00022670"/>
    </source>
</evidence>
<keyword evidence="3 5" id="KW-0378">Hydrolase</keyword>
<evidence type="ECO:0000259" key="7">
    <source>
        <dbReference type="Pfam" id="PF00082"/>
    </source>
</evidence>
<dbReference type="PROSITE" id="PS00137">
    <property type="entry name" value="SUBTILASE_HIS"/>
    <property type="match status" value="1"/>
</dbReference>
<dbReference type="InterPro" id="IPR023827">
    <property type="entry name" value="Peptidase_S8_Asp-AS"/>
</dbReference>
<evidence type="ECO:0000256" key="6">
    <source>
        <dbReference type="RuleBase" id="RU003355"/>
    </source>
</evidence>
<feature type="active site" description="Charge relay system" evidence="5">
    <location>
        <position position="555"/>
    </location>
</feature>
<evidence type="ECO:0000256" key="5">
    <source>
        <dbReference type="PROSITE-ProRule" id="PRU01240"/>
    </source>
</evidence>
<proteinExistence type="inferred from homology"/>
<reference evidence="8 9" key="1">
    <citation type="submission" date="2018-03" db="EMBL/GenBank/DDBJ databases">
        <title>Marinobacter brunus sp. nov., a marine bacterium of Gamma-proteobacteria isolated from the surface seawater of the South China Sea.</title>
        <authorList>
            <person name="Cheng H."/>
            <person name="Wu Y.-H."/>
            <person name="Xamxidin M."/>
            <person name="Xu X.-W."/>
        </authorList>
    </citation>
    <scope>NUCLEOTIDE SEQUENCE [LARGE SCALE GENOMIC DNA]</scope>
    <source>
        <strain evidence="8 9">NH169-3</strain>
    </source>
</reference>
<organism evidence="8 9">
    <name type="scientific">Marinobacter fuscus</name>
    <dbReference type="NCBI Taxonomy" id="2109942"/>
    <lineage>
        <taxon>Bacteria</taxon>
        <taxon>Pseudomonadati</taxon>
        <taxon>Pseudomonadota</taxon>
        <taxon>Gammaproteobacteria</taxon>
        <taxon>Pseudomonadales</taxon>
        <taxon>Marinobacteraceae</taxon>
        <taxon>Marinobacter</taxon>
    </lineage>
</organism>
<keyword evidence="2 5" id="KW-0645">Protease</keyword>
<sequence length="872" mass="91209">MKFSTFAFALLPAVVLSGCGSDSENGNAAPDTEPLSGVIRIEANSRIDQDTMEQLARAGSQPATGVQVMPANFVLAGYVSGDSGFFTTIQGDTFDYRTDRRDDYIVPMAPGESIALQSFGSRAGNPELRLSFPDSTGAVRSTDRDQAPATLSWNGSNTEPANVRVSVTASGPGAARYILSKVAGEQAEQKDFYWPEHRFIPGQAVVSTAADEEPVPQGILMNASAAQAERLGPNRWLMTMPQLRAASAASADATLRWIESLRSAPGIVSAAPNYQMTAFQSMASAPTAEELYPLQWHYDLINGPVAWQLAPDGGEGVTVAVLDSGLFRDSGASVWHPDLDANVLPGRDFVDNDSLPQDPGSQIGTSVFHGTHVAGIIAANLGNSSGSDPDYGMAGVAFNAGILPVRVLGEGGTGSSLDLINAIRWVTGENPAGPPRADIVNMSLGGLPEIPDLEAAIQFGVDRGLLFVGAAGNSSTSVRSFPAASPNVLAVSAVDAAGNLASYSNFGSWIDLAAPGGDASRDGDNDGRADVVWSTSAVLNGGVFQPDHIGLQGTSMAAPHVAGVLALMKARNGLLDTSGLRALLVAGELTDSQGLNGNTHGYGILDASKALQAGESGIATVLSPSPSFVALSNESATRKTIRLTRIGPGQITLPVVTRSPGWLTIAEPQAQGSDFLLSISLNLSAIEPDVAYRSDVVVSYQGGNQQRTLSIPVSAQVFSDEQARDAGEHFVLLVETQPNSDGFYNAVSQVSATADKGQYVFRFRAEDGEEPWALDEVVPGDYFLVAGSDTDGDGLICQPGEACAEYPVTGLREVISIREGDPLNSLRLTTSYSRSSITAETPDVLPRPGFKGYRLMNSGSEGAQRTGAKAIQ</sequence>
<dbReference type="PANTHER" id="PTHR43806:SF11">
    <property type="entry name" value="CEREVISIN-RELATED"/>
    <property type="match status" value="1"/>
</dbReference>
<dbReference type="GO" id="GO:0006508">
    <property type="term" value="P:proteolysis"/>
    <property type="evidence" value="ECO:0007669"/>
    <property type="project" value="UniProtKB-KW"/>
</dbReference>
<dbReference type="InterPro" id="IPR000209">
    <property type="entry name" value="Peptidase_S8/S53_dom"/>
</dbReference>
<evidence type="ECO:0000256" key="3">
    <source>
        <dbReference type="ARBA" id="ARBA00022801"/>
    </source>
</evidence>
<dbReference type="PROSITE" id="PS00136">
    <property type="entry name" value="SUBTILASE_ASP"/>
    <property type="match status" value="1"/>
</dbReference>
<accession>A0A2T1K7V5</accession>
<dbReference type="PROSITE" id="PS51257">
    <property type="entry name" value="PROKAR_LIPOPROTEIN"/>
    <property type="match status" value="1"/>
</dbReference>
<dbReference type="InterPro" id="IPR036852">
    <property type="entry name" value="Peptidase_S8/S53_dom_sf"/>
</dbReference>
<dbReference type="RefSeq" id="WP_106763106.1">
    <property type="nucleotide sequence ID" value="NZ_PXNP01000085.1"/>
</dbReference>
<evidence type="ECO:0000256" key="4">
    <source>
        <dbReference type="ARBA" id="ARBA00022825"/>
    </source>
</evidence>
<name>A0A2T1K7V5_9GAMM</name>
<keyword evidence="4 5" id="KW-0720">Serine protease</keyword>
<protein>
    <submittedName>
        <fullName evidence="8">Peptidase S8</fullName>
    </submittedName>
</protein>
<dbReference type="InterPro" id="IPR015500">
    <property type="entry name" value="Peptidase_S8_subtilisin-rel"/>
</dbReference>